<dbReference type="Gene3D" id="3.30.420.10">
    <property type="entry name" value="Ribonuclease H-like superfamily/Ribonuclease H"/>
    <property type="match status" value="1"/>
</dbReference>
<dbReference type="GO" id="GO:0015074">
    <property type="term" value="P:DNA integration"/>
    <property type="evidence" value="ECO:0007669"/>
    <property type="project" value="InterPro"/>
</dbReference>
<dbReference type="PANTHER" id="PTHR37984:SF15">
    <property type="entry name" value="INTEGRASE CATALYTIC DOMAIN-CONTAINING PROTEIN"/>
    <property type="match status" value="1"/>
</dbReference>
<proteinExistence type="predicted"/>
<feature type="compositionally biased region" description="Polar residues" evidence="2">
    <location>
        <begin position="42"/>
        <end position="54"/>
    </location>
</feature>
<protein>
    <submittedName>
        <fullName evidence="5">Integrase catalytic domain-containing protein</fullName>
    </submittedName>
</protein>
<dbReference type="Pfam" id="PF13975">
    <property type="entry name" value="gag-asp_proteas"/>
    <property type="match status" value="1"/>
</dbReference>
<dbReference type="PANTHER" id="PTHR37984">
    <property type="entry name" value="PROTEIN CBG26694"/>
    <property type="match status" value="1"/>
</dbReference>
<dbReference type="AlphaFoldDB" id="A0A0N5CCY4"/>
<dbReference type="Gene3D" id="2.40.70.10">
    <property type="entry name" value="Acid Proteases"/>
    <property type="match status" value="1"/>
</dbReference>
<feature type="compositionally biased region" description="Basic and acidic residues" evidence="2">
    <location>
        <begin position="124"/>
        <end position="141"/>
    </location>
</feature>
<dbReference type="GO" id="GO:0003676">
    <property type="term" value="F:nucleic acid binding"/>
    <property type="evidence" value="ECO:0007669"/>
    <property type="project" value="InterPro"/>
</dbReference>
<evidence type="ECO:0000313" key="4">
    <source>
        <dbReference type="Proteomes" id="UP000046392"/>
    </source>
</evidence>
<evidence type="ECO:0000313" key="5">
    <source>
        <dbReference type="WBParaSite" id="SPAL_0001573200.1"/>
    </source>
</evidence>
<feature type="compositionally biased region" description="Basic and acidic residues" evidence="2">
    <location>
        <begin position="625"/>
        <end position="635"/>
    </location>
</feature>
<dbReference type="Pfam" id="PF00665">
    <property type="entry name" value="rve"/>
    <property type="match status" value="1"/>
</dbReference>
<feature type="region of interest" description="Disordered" evidence="2">
    <location>
        <begin position="617"/>
        <end position="642"/>
    </location>
</feature>
<dbReference type="SUPFAM" id="SSF50630">
    <property type="entry name" value="Acid proteases"/>
    <property type="match status" value="1"/>
</dbReference>
<sequence>MRRYSTRSTCNQNLQGLTLSEQFEEIQRQAMEDANNMRPRVQLNNQTIPENDNLSNEERQTPRLNENGIPRNDNLGNERNQNLRPNDDNRDDDPNLNLRPNDDDIPSIPSDGSQNDGTGNDSENDYRSDDRLNRFTVSDKRSKIGRTPLRTVNRRQKVVSDKLLMMEEKINQIEDNLNSVKEELKNSFKESINQMQQQFSIMMKDMMKHHQKYGDTENTNKSPTSFTIQTSPIQVEKTTHADQKITASEFTIKLENFDGDKKISFDTWMEKFEIFVEENHIPPHKHFKILKYHLGEDPSSAIRDCKDFDEAVKILQENYNGEVSIATANSLLNSIKRKRVRTLDDIKKYTPTIEEAYKALYKVKQARMTHQINFLKDMLSPELQLHFHGTTTNDWPLFLCQVKDKITLLKKAKEDQEFGDKIRKKKESKDNAKKERKCTFEGCKYPNSHETKDCRFKKAEFEKKTLLCIIVDKGKVKKVENKSDKDDEGLTIIRGKINNIDAKVAIDTGSNVSILNSNWINKLNLQVDEGNESTIDNLNSKSTLKRCKGEIIITLNEVDFKLNNPHVFVNNEHTFDLLLGSDILMRTKGFYISYDDNKSIKFKLLKNDKIKCFMAKRGRPRKKPPTTDDDKEKIDLPSIKESAETDPLKKRRELLNEIFRLSHDQHGHFGYKKTYQLIKDRMVDDKLQVNDTVLNDWEDDLKIYIKSCRECQLRNLNMKRHGKDQTVKMEAPNLHISVDIIGPLNQKSYQNHKYILSKMDDFSRYTYAVPIADYHFGTISKELLHYFCLFGYPKVIKSDQGGNFLSDDLNQWLSSLNITHEYTKAYHKKGNSLVERAHRWLEDGIAKSSRNNPTHWNEYIDRVTFAYNSTQNETSGRSPFSCMFLRDPVIPLDNHLHTYSVGLHDKSNDLYELYKIAAETHFDTNQFIEGTRNKENQKTTDNRLPEFKKNDLILIRRPDNKPKVASKFSYKYKGPYRVIRQEGNNVIYKMSGRGKEISDNVENVKRYYQRDENPEGTSDSKEKEEKDYISLEKKKDLIPSRDKIPRSNKRQKAKRG</sequence>
<dbReference type="InterPro" id="IPR050951">
    <property type="entry name" value="Retrovirus_Pol_polyprotein"/>
</dbReference>
<feature type="coiled-coil region" evidence="1">
    <location>
        <begin position="163"/>
        <end position="190"/>
    </location>
</feature>
<evidence type="ECO:0000259" key="3">
    <source>
        <dbReference type="PROSITE" id="PS50994"/>
    </source>
</evidence>
<dbReference type="WBParaSite" id="SPAL_0001573200.1">
    <property type="protein sequence ID" value="SPAL_0001573200.1"/>
    <property type="gene ID" value="SPAL_0001573200"/>
</dbReference>
<dbReference type="InterPro" id="IPR001584">
    <property type="entry name" value="Integrase_cat-core"/>
</dbReference>
<dbReference type="InterPro" id="IPR012337">
    <property type="entry name" value="RNaseH-like_sf"/>
</dbReference>
<evidence type="ECO:0000256" key="2">
    <source>
        <dbReference type="SAM" id="MobiDB-lite"/>
    </source>
</evidence>
<evidence type="ECO:0000256" key="1">
    <source>
        <dbReference type="SAM" id="Coils"/>
    </source>
</evidence>
<feature type="compositionally biased region" description="Basic residues" evidence="2">
    <location>
        <begin position="1046"/>
        <end position="1056"/>
    </location>
</feature>
<dbReference type="Gene3D" id="1.10.340.70">
    <property type="match status" value="1"/>
</dbReference>
<keyword evidence="1" id="KW-0175">Coiled coil</keyword>
<dbReference type="STRING" id="174720.A0A0N5CCY4"/>
<organism evidence="4 5">
    <name type="scientific">Strongyloides papillosus</name>
    <name type="common">Intestinal threadworm</name>
    <dbReference type="NCBI Taxonomy" id="174720"/>
    <lineage>
        <taxon>Eukaryota</taxon>
        <taxon>Metazoa</taxon>
        <taxon>Ecdysozoa</taxon>
        <taxon>Nematoda</taxon>
        <taxon>Chromadorea</taxon>
        <taxon>Rhabditida</taxon>
        <taxon>Tylenchina</taxon>
        <taxon>Panagrolaimomorpha</taxon>
        <taxon>Strongyloidoidea</taxon>
        <taxon>Strongyloididae</taxon>
        <taxon>Strongyloides</taxon>
    </lineage>
</organism>
<feature type="region of interest" description="Disordered" evidence="2">
    <location>
        <begin position="35"/>
        <end position="141"/>
    </location>
</feature>
<accession>A0A0N5CCY4</accession>
<dbReference type="PROSITE" id="PS50994">
    <property type="entry name" value="INTEGRASE"/>
    <property type="match status" value="1"/>
</dbReference>
<dbReference type="InterPro" id="IPR036397">
    <property type="entry name" value="RNaseH_sf"/>
</dbReference>
<feature type="compositionally biased region" description="Basic and acidic residues" evidence="2">
    <location>
        <begin position="1006"/>
        <end position="1045"/>
    </location>
</feature>
<feature type="domain" description="Integrase catalytic" evidence="3">
    <location>
        <begin position="728"/>
        <end position="887"/>
    </location>
</feature>
<reference evidence="5" key="1">
    <citation type="submission" date="2017-02" db="UniProtKB">
        <authorList>
            <consortium name="WormBaseParasite"/>
        </authorList>
    </citation>
    <scope>IDENTIFICATION</scope>
</reference>
<name>A0A0N5CCY4_STREA</name>
<keyword evidence="4" id="KW-1185">Reference proteome</keyword>
<feature type="compositionally biased region" description="Polar residues" evidence="2">
    <location>
        <begin position="112"/>
        <end position="121"/>
    </location>
</feature>
<dbReference type="SUPFAM" id="SSF53098">
    <property type="entry name" value="Ribonuclease H-like"/>
    <property type="match status" value="1"/>
</dbReference>
<dbReference type="InterPro" id="IPR021109">
    <property type="entry name" value="Peptidase_aspartic_dom_sf"/>
</dbReference>
<dbReference type="CDD" id="cd00303">
    <property type="entry name" value="retropepsin_like"/>
    <property type="match status" value="1"/>
</dbReference>
<dbReference type="Proteomes" id="UP000046392">
    <property type="component" value="Unplaced"/>
</dbReference>
<feature type="region of interest" description="Disordered" evidence="2">
    <location>
        <begin position="1006"/>
        <end position="1056"/>
    </location>
</feature>